<protein>
    <submittedName>
        <fullName evidence="1">MFS transporter</fullName>
    </submittedName>
</protein>
<keyword evidence="2" id="KW-1185">Reference proteome</keyword>
<accession>A0ACD1AHA1</accession>
<organism evidence="1 2">
    <name type="scientific">Anoxybacterium hadale</name>
    <dbReference type="NCBI Taxonomy" id="3408580"/>
    <lineage>
        <taxon>Bacteria</taxon>
        <taxon>Bacillati</taxon>
        <taxon>Bacillota</taxon>
        <taxon>Clostridia</taxon>
        <taxon>Peptostreptococcales</taxon>
        <taxon>Anaerovoracaceae</taxon>
        <taxon>Anoxybacterium</taxon>
    </lineage>
</organism>
<evidence type="ECO:0000313" key="2">
    <source>
        <dbReference type="Proteomes" id="UP000594014"/>
    </source>
</evidence>
<sequence>MLAKKRNPFSKFLVLWTGELISLIGSGLTSFGLGVYVYQVTGKVSGLALVSLLAFLPALLLSPMAGVLADRYDRRLLMLLGDSLSALGILFILICMLLGDAQLWQICIGVTISSVFSSLLEPAYRASITDLLSQEDYTKASGLVQAAGSSKYLISPILAGYLLRVFDIKLLLIIDICTFFVTASSILFVRRSLASQRDQGSASSKGERGPESSNSERVSASSNGEWSPVSGSMRDDFREGWHAVAGNRGVLVLVLMGSVITFFLGFIQTLSTPMILAFTDSSALGTTLTLSAFGMLITSVFVGIIPMKHNFVNKLCLSLFGAGIFMAVFGLRENIVLICAAGFLFFSMLPFANTSLDYLIRTNIGNELQGRAWGLIGVISQLGYVAAYAVSGILADHVFTPLLVKGGALSGSVGLILGIGTSRGTGLLILIAGLLLSISAIILLRIKSIRALETH</sequence>
<proteinExistence type="predicted"/>
<dbReference type="EMBL" id="CP042469">
    <property type="protein sequence ID" value="QOX65779.1"/>
    <property type="molecule type" value="Genomic_DNA"/>
</dbReference>
<reference evidence="1" key="1">
    <citation type="submission" date="2019-08" db="EMBL/GenBank/DDBJ databases">
        <title>Genome sequence of Clostridiales bacterium MT110.</title>
        <authorList>
            <person name="Cao J."/>
        </authorList>
    </citation>
    <scope>NUCLEOTIDE SEQUENCE</scope>
    <source>
        <strain evidence="1">MT110</strain>
    </source>
</reference>
<dbReference type="Proteomes" id="UP000594014">
    <property type="component" value="Chromosome"/>
</dbReference>
<gene>
    <name evidence="1" type="ORF">FRZ06_00800</name>
</gene>
<evidence type="ECO:0000313" key="1">
    <source>
        <dbReference type="EMBL" id="QOX65779.1"/>
    </source>
</evidence>
<name>A0ACD1AHA1_9FIRM</name>